<feature type="domain" description="C3H1-type" evidence="5">
    <location>
        <begin position="416"/>
        <end position="444"/>
    </location>
</feature>
<evidence type="ECO:0000256" key="1">
    <source>
        <dbReference type="ARBA" id="ARBA00022723"/>
    </source>
</evidence>
<keyword evidence="6" id="KW-1185">Reference proteome</keyword>
<reference evidence="7" key="1">
    <citation type="submission" date="2025-08" db="UniProtKB">
        <authorList>
            <consortium name="RefSeq"/>
        </authorList>
    </citation>
    <scope>IDENTIFICATION</scope>
</reference>
<proteinExistence type="predicted"/>
<evidence type="ECO:0000256" key="3">
    <source>
        <dbReference type="ARBA" id="ARBA00022833"/>
    </source>
</evidence>
<evidence type="ECO:0000313" key="7">
    <source>
        <dbReference type="RefSeq" id="XP_065676032.1"/>
    </source>
</evidence>
<accession>A0ABM4DNA5</accession>
<sequence length="692" mass="79339">MKKESKEDKALLQIRIETLKTMIGKMKENQFGIKTSLPVKPGYQVIQPSARVLNSKLLNNSNFKTNFRKTSLGNFHYETINNINLKTYSVDKYKWVKKNNYEKIDINKNTSNINVIKSCIPVANRNNLKFYSERNHIMNKNNNTSSDSLSLTSKSPSSKSFITENSKCSNVANIQVKKGCNVDLKNYNESSQNAAEKIIPPKVVWVRTTAKKPMRSHSLNNQTHLPIQSKPFKKTYSNRNENQIKKQSHHLLSKYKFVRNKQLVPSVSNFMTHSMLRRISEKKFIWRRRSLEIKEENFIKRGRNTFIEKRFRAVQRSRDADLYRLNSSQLSKNTNIQSKSKEVILTRHGYNFKLASNLKSLKRVNFTTAGHSHPGGQLTVKLQPPFHKRSALQKTSKLYLASCVLKKTIRVQCQKKGQRNYCLFYSRFGKCKRGENCHYIHDPEKVAVCTRFLRGTCKDENCIFSHKFDPNKMPVCSYFLLGQCTRDKCPYRHVNVSSSAPICEAFVKGFCPNGEKCTKKHTLECEEFLHSGICSKRKSCRLVHRIKIKRGRTVSVSGLRRPQAFIKNKSDERLGGILSPLKDSGRAHLLPSFLNLKSDSIGSINKASSSSLRSLFASDATVVPLKSYTDDTKILSNADVDNQQVAEISAKGHIEFIPLKCSFSDESDDESEGEPRYTKQFSFKEQDFISLE</sequence>
<name>A0ABM4DNA5_HYDVU</name>
<dbReference type="Pfam" id="PF00642">
    <property type="entry name" value="zf-CCCH"/>
    <property type="match status" value="1"/>
</dbReference>
<dbReference type="PROSITE" id="PS50103">
    <property type="entry name" value="ZF_C3H1"/>
    <property type="match status" value="4"/>
</dbReference>
<dbReference type="InterPro" id="IPR036855">
    <property type="entry name" value="Znf_CCCH_sf"/>
</dbReference>
<dbReference type="RefSeq" id="XP_065676032.1">
    <property type="nucleotide sequence ID" value="XM_065819960.1"/>
</dbReference>
<feature type="zinc finger region" description="C3H1-type" evidence="4">
    <location>
        <begin position="470"/>
        <end position="496"/>
    </location>
</feature>
<dbReference type="PANTHER" id="PTHR46156">
    <property type="entry name" value="CCCH ZINGC FINGER"/>
    <property type="match status" value="1"/>
</dbReference>
<keyword evidence="3 4" id="KW-0862">Zinc</keyword>
<feature type="domain" description="C3H1-type" evidence="5">
    <location>
        <begin position="448"/>
        <end position="469"/>
    </location>
</feature>
<dbReference type="Proteomes" id="UP001652625">
    <property type="component" value="Chromosome 15"/>
</dbReference>
<keyword evidence="2 4" id="KW-0863">Zinc-finger</keyword>
<dbReference type="Gene3D" id="4.10.1000.10">
    <property type="entry name" value="Zinc finger, CCCH-type"/>
    <property type="match status" value="2"/>
</dbReference>
<evidence type="ECO:0000256" key="2">
    <source>
        <dbReference type="ARBA" id="ARBA00022771"/>
    </source>
</evidence>
<feature type="zinc finger region" description="C3H1-type" evidence="4">
    <location>
        <begin position="497"/>
        <end position="524"/>
    </location>
</feature>
<evidence type="ECO:0000259" key="5">
    <source>
        <dbReference type="PROSITE" id="PS50103"/>
    </source>
</evidence>
<dbReference type="SMART" id="SM00356">
    <property type="entry name" value="ZnF_C3H1"/>
    <property type="match status" value="5"/>
</dbReference>
<evidence type="ECO:0000256" key="4">
    <source>
        <dbReference type="PROSITE-ProRule" id="PRU00723"/>
    </source>
</evidence>
<protein>
    <submittedName>
        <fullName evidence="7">Uncharacterized protein LOC136072027</fullName>
    </submittedName>
</protein>
<feature type="zinc finger region" description="C3H1-type" evidence="4">
    <location>
        <begin position="416"/>
        <end position="444"/>
    </location>
</feature>
<dbReference type="PANTHER" id="PTHR46156:SF1">
    <property type="entry name" value="ZINC FINGER CCCH DOMAIN-CONTAINING PROTEIN 3"/>
    <property type="match status" value="1"/>
</dbReference>
<feature type="domain" description="C3H1-type" evidence="5">
    <location>
        <begin position="470"/>
        <end position="496"/>
    </location>
</feature>
<dbReference type="GeneID" id="136072027"/>
<evidence type="ECO:0000313" key="6">
    <source>
        <dbReference type="Proteomes" id="UP001652625"/>
    </source>
</evidence>
<feature type="zinc finger region" description="C3H1-type" evidence="4">
    <location>
        <begin position="448"/>
        <end position="469"/>
    </location>
</feature>
<dbReference type="InterPro" id="IPR000571">
    <property type="entry name" value="Znf_CCCH"/>
</dbReference>
<organism evidence="6 7">
    <name type="scientific">Hydra vulgaris</name>
    <name type="common">Hydra</name>
    <name type="synonym">Hydra attenuata</name>
    <dbReference type="NCBI Taxonomy" id="6087"/>
    <lineage>
        <taxon>Eukaryota</taxon>
        <taxon>Metazoa</taxon>
        <taxon>Cnidaria</taxon>
        <taxon>Hydrozoa</taxon>
        <taxon>Hydroidolina</taxon>
        <taxon>Anthoathecata</taxon>
        <taxon>Aplanulata</taxon>
        <taxon>Hydridae</taxon>
        <taxon>Hydra</taxon>
    </lineage>
</organism>
<feature type="domain" description="C3H1-type" evidence="5">
    <location>
        <begin position="497"/>
        <end position="524"/>
    </location>
</feature>
<keyword evidence="1 4" id="KW-0479">Metal-binding</keyword>
<dbReference type="SUPFAM" id="SSF90229">
    <property type="entry name" value="CCCH zinc finger"/>
    <property type="match status" value="1"/>
</dbReference>
<gene>
    <name evidence="7" type="primary">LOC136072027</name>
</gene>